<evidence type="ECO:0000256" key="1">
    <source>
        <dbReference type="ARBA" id="ARBA00022598"/>
    </source>
</evidence>
<evidence type="ECO:0000313" key="7">
    <source>
        <dbReference type="EMBL" id="KTF07105.1"/>
    </source>
</evidence>
<dbReference type="GO" id="GO:0000049">
    <property type="term" value="F:tRNA binding"/>
    <property type="evidence" value="ECO:0007669"/>
    <property type="project" value="InterPro"/>
</dbReference>
<dbReference type="AlphaFoldDB" id="A0A1B6NUG4"/>
<keyword evidence="3" id="KW-0067">ATP-binding</keyword>
<keyword evidence="1" id="KW-0436">Ligase</keyword>
<dbReference type="GO" id="GO:0006412">
    <property type="term" value="P:translation"/>
    <property type="evidence" value="ECO:0007669"/>
    <property type="project" value="UniProtKB-KW"/>
</dbReference>
<comment type="caution">
    <text evidence="7">The sequence shown here is derived from an EMBL/GenBank/DDBJ whole genome shotgun (WGS) entry which is preliminary data.</text>
</comment>
<gene>
    <name evidence="7" type="ORF">MGSAQ_001399</name>
</gene>
<dbReference type="Gene3D" id="1.10.10.350">
    <property type="match status" value="1"/>
</dbReference>
<sequence>VKDDVLALGGCLRIWPKPSGRSCVKTSPFMGDMAQWWDLFRDGAPALVADEDAEMIDTALGLLGEPPYTADTWGDWTSAVKEATGRKGKGLFMPLRKAVTGRERGPDMASVMTLMQTKPRK</sequence>
<feature type="domain" description="Aminoacyl-tRNA synthetase class I anticodon-binding" evidence="6">
    <location>
        <begin position="49"/>
        <end position="115"/>
    </location>
</feature>
<proteinExistence type="predicted"/>
<evidence type="ECO:0000256" key="4">
    <source>
        <dbReference type="ARBA" id="ARBA00022917"/>
    </source>
</evidence>
<evidence type="ECO:0000259" key="6">
    <source>
        <dbReference type="Pfam" id="PF19269"/>
    </source>
</evidence>
<name>A0A1B6NUG4_9ZZZZ</name>
<evidence type="ECO:0000256" key="2">
    <source>
        <dbReference type="ARBA" id="ARBA00022741"/>
    </source>
</evidence>
<dbReference type="InterPro" id="IPR008925">
    <property type="entry name" value="aa_tRNA-synth_I_cd-bd_sf"/>
</dbReference>
<dbReference type="InterPro" id="IPR045462">
    <property type="entry name" value="aa-tRNA-synth_I_cd-bd"/>
</dbReference>
<dbReference type="InterPro" id="IPR020751">
    <property type="entry name" value="aa-tRNA-synth_I_codon-bd_sub2"/>
</dbReference>
<protein>
    <submittedName>
        <fullName evidence="7">Glutamyl-tRNA synthetase</fullName>
    </submittedName>
</protein>
<keyword evidence="5 7" id="KW-0030">Aminoacyl-tRNA synthetase</keyword>
<keyword evidence="2" id="KW-0547">Nucleotide-binding</keyword>
<reference evidence="7" key="1">
    <citation type="submission" date="2013-11" db="EMBL/GenBank/DDBJ databases">
        <title>Microbial diversity, functional groups and degradation webs in Northern and Southern Mediterranean and Red Sea marine crude oil polluted sites.</title>
        <authorList>
            <person name="Daffonchio D."/>
            <person name="Mapelli F."/>
            <person name="Ferrer M."/>
            <person name="Richter M."/>
            <person name="Cherif A."/>
            <person name="Malkawi H.I."/>
            <person name="Yakimov M.M."/>
            <person name="Abdel-Fattah Y.R."/>
            <person name="Blaghen M."/>
            <person name="Golyshin P.N."/>
            <person name="Kalogerakis N."/>
            <person name="Boon N."/>
            <person name="Magagnini M."/>
            <person name="Fava F."/>
        </authorList>
    </citation>
    <scope>NUCLEOTIDE SEQUENCE</scope>
</reference>
<dbReference type="GO" id="GO:0004812">
    <property type="term" value="F:aminoacyl-tRNA ligase activity"/>
    <property type="evidence" value="ECO:0007669"/>
    <property type="project" value="UniProtKB-KW"/>
</dbReference>
<evidence type="ECO:0000256" key="3">
    <source>
        <dbReference type="ARBA" id="ARBA00022840"/>
    </source>
</evidence>
<evidence type="ECO:0000256" key="5">
    <source>
        <dbReference type="ARBA" id="ARBA00023146"/>
    </source>
</evidence>
<accession>A0A1B6NUG4</accession>
<dbReference type="Pfam" id="PF19269">
    <property type="entry name" value="Anticodon_2"/>
    <property type="match status" value="1"/>
</dbReference>
<dbReference type="GO" id="GO:0005524">
    <property type="term" value="F:ATP binding"/>
    <property type="evidence" value="ECO:0007669"/>
    <property type="project" value="UniProtKB-KW"/>
</dbReference>
<dbReference type="SUPFAM" id="SSF48163">
    <property type="entry name" value="An anticodon-binding domain of class I aminoacyl-tRNA synthetases"/>
    <property type="match status" value="1"/>
</dbReference>
<keyword evidence="4" id="KW-0648">Protein biosynthesis</keyword>
<feature type="non-terminal residue" evidence="7">
    <location>
        <position position="1"/>
    </location>
</feature>
<organism evidence="7">
    <name type="scientific">marine sediment metagenome</name>
    <dbReference type="NCBI Taxonomy" id="412755"/>
    <lineage>
        <taxon>unclassified sequences</taxon>
        <taxon>metagenomes</taxon>
        <taxon>ecological metagenomes</taxon>
    </lineage>
</organism>
<dbReference type="EMBL" id="AYSL01000752">
    <property type="protein sequence ID" value="KTF07105.1"/>
    <property type="molecule type" value="Genomic_DNA"/>
</dbReference>